<reference evidence="2" key="1">
    <citation type="submission" date="2015-12" db="EMBL/GenBank/DDBJ databases">
        <title>Update maize B73 reference genome by single molecule sequencing technologies.</title>
        <authorList>
            <consortium name="Maize Genome Sequencing Project"/>
            <person name="Ware D."/>
        </authorList>
    </citation>
    <scope>NUCLEOTIDE SEQUENCE [LARGE SCALE GENOMIC DNA]</scope>
    <source>
        <tissue evidence="2">Seedling</tissue>
    </source>
</reference>
<feature type="compositionally biased region" description="Low complexity" evidence="1">
    <location>
        <begin position="11"/>
        <end position="29"/>
    </location>
</feature>
<protein>
    <submittedName>
        <fullName evidence="2">RNA polymerase I specific transcription initiation factor RRN3 protein</fullName>
    </submittedName>
</protein>
<accession>A0A1D6MVR4</accession>
<evidence type="ECO:0000256" key="1">
    <source>
        <dbReference type="SAM" id="MobiDB-lite"/>
    </source>
</evidence>
<sequence length="57" mass="5725">MASGHKSDMGASAPTTALSSAPPLPLSLLGGDSKEEEEEGLAGPPSAPREARAQPRL</sequence>
<proteinExistence type="predicted"/>
<dbReference type="AlphaFoldDB" id="A0A1D6MVR4"/>
<dbReference type="EMBL" id="CM007649">
    <property type="protein sequence ID" value="ONM32902.1"/>
    <property type="molecule type" value="Genomic_DNA"/>
</dbReference>
<keyword evidence="2" id="KW-0396">Initiation factor</keyword>
<gene>
    <name evidence="2" type="ORF">ZEAMMB73_Zm00001d041389</name>
</gene>
<name>A0A1D6MVR4_MAIZE</name>
<keyword evidence="2" id="KW-0648">Protein biosynthesis</keyword>
<evidence type="ECO:0000313" key="2">
    <source>
        <dbReference type="EMBL" id="ONM32902.1"/>
    </source>
</evidence>
<dbReference type="GO" id="GO:0003743">
    <property type="term" value="F:translation initiation factor activity"/>
    <property type="evidence" value="ECO:0007669"/>
    <property type="project" value="UniProtKB-KW"/>
</dbReference>
<organism evidence="2">
    <name type="scientific">Zea mays</name>
    <name type="common">Maize</name>
    <dbReference type="NCBI Taxonomy" id="4577"/>
    <lineage>
        <taxon>Eukaryota</taxon>
        <taxon>Viridiplantae</taxon>
        <taxon>Streptophyta</taxon>
        <taxon>Embryophyta</taxon>
        <taxon>Tracheophyta</taxon>
        <taxon>Spermatophyta</taxon>
        <taxon>Magnoliopsida</taxon>
        <taxon>Liliopsida</taxon>
        <taxon>Poales</taxon>
        <taxon>Poaceae</taxon>
        <taxon>PACMAD clade</taxon>
        <taxon>Panicoideae</taxon>
        <taxon>Andropogonodae</taxon>
        <taxon>Andropogoneae</taxon>
        <taxon>Tripsacinae</taxon>
        <taxon>Zea</taxon>
    </lineage>
</organism>
<feature type="region of interest" description="Disordered" evidence="1">
    <location>
        <begin position="1"/>
        <end position="57"/>
    </location>
</feature>
<dbReference type="EMBL" id="CM007649">
    <property type="protein sequence ID" value="ONM32901.1"/>
    <property type="molecule type" value="Genomic_DNA"/>
</dbReference>